<dbReference type="AlphaFoldDB" id="A0A0V1LYZ2"/>
<evidence type="ECO:0000313" key="2">
    <source>
        <dbReference type="Proteomes" id="UP000054843"/>
    </source>
</evidence>
<organism evidence="1 2">
    <name type="scientific">Trichinella papuae</name>
    <dbReference type="NCBI Taxonomy" id="268474"/>
    <lineage>
        <taxon>Eukaryota</taxon>
        <taxon>Metazoa</taxon>
        <taxon>Ecdysozoa</taxon>
        <taxon>Nematoda</taxon>
        <taxon>Enoplea</taxon>
        <taxon>Dorylaimia</taxon>
        <taxon>Trichinellida</taxon>
        <taxon>Trichinellidae</taxon>
        <taxon>Trichinella</taxon>
    </lineage>
</organism>
<comment type="caution">
    <text evidence="1">The sequence shown here is derived from an EMBL/GenBank/DDBJ whole genome shotgun (WGS) entry which is preliminary data.</text>
</comment>
<gene>
    <name evidence="1" type="ORF">T10_12084</name>
</gene>
<name>A0A0V1LYZ2_9BILA</name>
<dbReference type="Proteomes" id="UP000054843">
    <property type="component" value="Unassembled WGS sequence"/>
</dbReference>
<proteinExistence type="predicted"/>
<accession>A0A0V1LYZ2</accession>
<evidence type="ECO:0000313" key="1">
    <source>
        <dbReference type="EMBL" id="KRZ64663.1"/>
    </source>
</evidence>
<sequence>MKSQFLEVLFKVESKIYKSNGEIEMSTKLYNRLNYASIANTDLPVVRLKRRNGILKKAHDILVVERKIQAVGKISNDQ</sequence>
<reference evidence="1 2" key="1">
    <citation type="submission" date="2015-01" db="EMBL/GenBank/DDBJ databases">
        <title>Evolution of Trichinella species and genotypes.</title>
        <authorList>
            <person name="Korhonen P.K."/>
            <person name="Edoardo P."/>
            <person name="Giuseppe L.R."/>
            <person name="Gasser R.B."/>
        </authorList>
    </citation>
    <scope>NUCLEOTIDE SEQUENCE [LARGE SCALE GENOMIC DNA]</scope>
    <source>
        <strain evidence="1">ISS1980</strain>
    </source>
</reference>
<protein>
    <submittedName>
        <fullName evidence="1">Uncharacterized protein</fullName>
    </submittedName>
</protein>
<dbReference type="EMBL" id="JYDO01000889">
    <property type="protein sequence ID" value="KRZ64663.1"/>
    <property type="molecule type" value="Genomic_DNA"/>
</dbReference>
<keyword evidence="2" id="KW-1185">Reference proteome</keyword>